<protein>
    <submittedName>
        <fullName evidence="2">Unnamed protein product</fullName>
    </submittedName>
</protein>
<evidence type="ECO:0000256" key="1">
    <source>
        <dbReference type="SAM" id="MobiDB-lite"/>
    </source>
</evidence>
<gene>
    <name evidence="2" type="ORF">Aory04_001349400</name>
</gene>
<organism evidence="2 3">
    <name type="scientific">Aspergillus oryzae</name>
    <name type="common">Yellow koji mold</name>
    <dbReference type="NCBI Taxonomy" id="5062"/>
    <lineage>
        <taxon>Eukaryota</taxon>
        <taxon>Fungi</taxon>
        <taxon>Dikarya</taxon>
        <taxon>Ascomycota</taxon>
        <taxon>Pezizomycotina</taxon>
        <taxon>Eurotiomycetes</taxon>
        <taxon>Eurotiomycetidae</taxon>
        <taxon>Eurotiales</taxon>
        <taxon>Aspergillaceae</taxon>
        <taxon>Aspergillus</taxon>
        <taxon>Aspergillus subgen. Circumdati</taxon>
    </lineage>
</organism>
<feature type="region of interest" description="Disordered" evidence="1">
    <location>
        <begin position="1"/>
        <end position="20"/>
    </location>
</feature>
<feature type="compositionally biased region" description="Basic and acidic residues" evidence="1">
    <location>
        <begin position="1"/>
        <end position="16"/>
    </location>
</feature>
<dbReference type="Proteomes" id="UP001165205">
    <property type="component" value="Unassembled WGS sequence"/>
</dbReference>
<dbReference type="AlphaFoldDB" id="A0AAN4YXR0"/>
<comment type="caution">
    <text evidence="2">The sequence shown here is derived from an EMBL/GenBank/DDBJ whole genome shotgun (WGS) entry which is preliminary data.</text>
</comment>
<evidence type="ECO:0000313" key="3">
    <source>
        <dbReference type="Proteomes" id="UP001165205"/>
    </source>
</evidence>
<accession>A0AAN4YXR0</accession>
<dbReference type="EMBL" id="BSYA01000363">
    <property type="protein sequence ID" value="GMG38917.1"/>
    <property type="molecule type" value="Genomic_DNA"/>
</dbReference>
<sequence>MCTESTHSDGQTDKFGRSISGASTEGSILWQPVVEAYRRNIPWATQNFLEIVTPSITRVWKLDCGYVQTPCLKYGWDDGLPFIPPNE</sequence>
<proteinExistence type="predicted"/>
<evidence type="ECO:0000313" key="2">
    <source>
        <dbReference type="EMBL" id="GMG38917.1"/>
    </source>
</evidence>
<reference evidence="2" key="1">
    <citation type="submission" date="2023-04" db="EMBL/GenBank/DDBJ databases">
        <title>Aspergillus oryzae NBRC 4228.</title>
        <authorList>
            <person name="Ichikawa N."/>
            <person name="Sato H."/>
            <person name="Tonouchi N."/>
        </authorList>
    </citation>
    <scope>NUCLEOTIDE SEQUENCE</scope>
    <source>
        <strain evidence="2">NBRC 4228</strain>
    </source>
</reference>
<name>A0AAN4YXR0_ASPOZ</name>